<feature type="chain" id="PRO_5010694264" evidence="2">
    <location>
        <begin position="20"/>
        <end position="369"/>
    </location>
</feature>
<dbReference type="Proteomes" id="UP000192276">
    <property type="component" value="Unassembled WGS sequence"/>
</dbReference>
<dbReference type="InterPro" id="IPR021314">
    <property type="entry name" value="DUF2911"/>
</dbReference>
<dbReference type="OrthoDB" id="9808374at2"/>
<feature type="signal peptide" evidence="2">
    <location>
        <begin position="1"/>
        <end position="19"/>
    </location>
</feature>
<dbReference type="Pfam" id="PF11138">
    <property type="entry name" value="DUF2911"/>
    <property type="match status" value="1"/>
</dbReference>
<dbReference type="Gene3D" id="1.25.40.10">
    <property type="entry name" value="Tetratricopeptide repeat domain"/>
    <property type="match status" value="1"/>
</dbReference>
<keyword evidence="4" id="KW-1185">Reference proteome</keyword>
<reference evidence="4" key="1">
    <citation type="submission" date="2016-04" db="EMBL/GenBank/DDBJ databases">
        <authorList>
            <person name="Chen L."/>
            <person name="Zhuang W."/>
            <person name="Wang G."/>
        </authorList>
    </citation>
    <scope>NUCLEOTIDE SEQUENCE [LARGE SCALE GENOMIC DNA]</scope>
    <source>
        <strain evidence="4">208</strain>
    </source>
</reference>
<name>A0A1V9G3R4_9BACT</name>
<dbReference type="RefSeq" id="WP_081163433.1">
    <property type="nucleotide sequence ID" value="NZ_LWBP01000078.1"/>
</dbReference>
<evidence type="ECO:0000313" key="3">
    <source>
        <dbReference type="EMBL" id="OQP65106.1"/>
    </source>
</evidence>
<keyword evidence="2" id="KW-0732">Signal</keyword>
<dbReference type="InterPro" id="IPR019734">
    <property type="entry name" value="TPR_rpt"/>
</dbReference>
<gene>
    <name evidence="3" type="ORF">A4R26_15500</name>
</gene>
<protein>
    <submittedName>
        <fullName evidence="3">Uncharacterized protein</fullName>
    </submittedName>
</protein>
<dbReference type="PROSITE" id="PS50005">
    <property type="entry name" value="TPR"/>
    <property type="match status" value="1"/>
</dbReference>
<dbReference type="SUPFAM" id="SSF48452">
    <property type="entry name" value="TPR-like"/>
    <property type="match status" value="1"/>
</dbReference>
<evidence type="ECO:0000313" key="4">
    <source>
        <dbReference type="Proteomes" id="UP000192276"/>
    </source>
</evidence>
<keyword evidence="1" id="KW-0802">TPR repeat</keyword>
<dbReference type="InterPro" id="IPR011990">
    <property type="entry name" value="TPR-like_helical_dom_sf"/>
</dbReference>
<dbReference type="AlphaFoldDB" id="A0A1V9G3R4"/>
<sequence length="369" mass="41431">MKKILIACFAMACYIVSYSQLTTPPIGGNKKAVVGERIGITDVTIHYDRPAVKGREGKIWGDLVQKGFTDPGFGTSKAAPWRAGANENTVIEFSTPVNIEGQELPAGKYGFFIAYDPEECTVIFSKNSTSWGSFYYDAKEDALRVKVKPKPLDKSVEWLTYAFTDETGNGATIALSWEKLMIPFKVETDYNNLQLESFRRELRSEKAFNPGWQSFNQAAQFCLQNNVNLEEGMKWADDAMNSPFIGQKNFITLSTRASYLRKFNKEAEADALMKEALPLGSVPEIHAYARQLLQQKKQKEAFDVFKINYDKHPNEFTTQVGMARGYSAIGDYKKALGFAQKALPKAPDNGNKLNLERMIKSLQEGKDIN</sequence>
<accession>A0A1V9G3R4</accession>
<evidence type="ECO:0000256" key="1">
    <source>
        <dbReference type="PROSITE-ProRule" id="PRU00339"/>
    </source>
</evidence>
<dbReference type="STRING" id="550983.A4R26_15500"/>
<comment type="caution">
    <text evidence="3">The sequence shown here is derived from an EMBL/GenBank/DDBJ whole genome shotgun (WGS) entry which is preliminary data.</text>
</comment>
<organism evidence="3 4">
    <name type="scientific">Niastella populi</name>
    <dbReference type="NCBI Taxonomy" id="550983"/>
    <lineage>
        <taxon>Bacteria</taxon>
        <taxon>Pseudomonadati</taxon>
        <taxon>Bacteroidota</taxon>
        <taxon>Chitinophagia</taxon>
        <taxon>Chitinophagales</taxon>
        <taxon>Chitinophagaceae</taxon>
        <taxon>Niastella</taxon>
    </lineage>
</organism>
<evidence type="ECO:0000256" key="2">
    <source>
        <dbReference type="SAM" id="SignalP"/>
    </source>
</evidence>
<dbReference type="EMBL" id="LWBP01000078">
    <property type="protein sequence ID" value="OQP65106.1"/>
    <property type="molecule type" value="Genomic_DNA"/>
</dbReference>
<feature type="repeat" description="TPR" evidence="1">
    <location>
        <begin position="316"/>
        <end position="349"/>
    </location>
</feature>
<proteinExistence type="predicted"/>